<evidence type="ECO:0000313" key="4">
    <source>
        <dbReference type="Proteomes" id="UP000649799"/>
    </source>
</evidence>
<keyword evidence="2" id="KW-1133">Transmembrane helix</keyword>
<accession>A0ABX0HF93</accession>
<name>A0ABX0HF93_9BACT</name>
<feature type="region of interest" description="Disordered" evidence="1">
    <location>
        <begin position="142"/>
        <end position="166"/>
    </location>
</feature>
<proteinExistence type="predicted"/>
<keyword evidence="2" id="KW-0472">Membrane</keyword>
<gene>
    <name evidence="3" type="ORF">G9Q97_19340</name>
</gene>
<keyword evidence="2" id="KW-0812">Transmembrane</keyword>
<feature type="transmembrane region" description="Helical" evidence="2">
    <location>
        <begin position="173"/>
        <end position="195"/>
    </location>
</feature>
<evidence type="ECO:0000313" key="3">
    <source>
        <dbReference type="EMBL" id="NHE58968.1"/>
    </source>
</evidence>
<keyword evidence="4" id="KW-1185">Reference proteome</keyword>
<evidence type="ECO:0000256" key="2">
    <source>
        <dbReference type="SAM" id="Phobius"/>
    </source>
</evidence>
<protein>
    <submittedName>
        <fullName evidence="3">Uncharacterized protein</fullName>
    </submittedName>
</protein>
<comment type="caution">
    <text evidence="3">The sequence shown here is derived from an EMBL/GenBank/DDBJ whole genome shotgun (WGS) entry which is preliminary data.</text>
</comment>
<dbReference type="Proteomes" id="UP000649799">
    <property type="component" value="Unassembled WGS sequence"/>
</dbReference>
<organism evidence="3 4">
    <name type="scientific">Cyclobacterium plantarum</name>
    <dbReference type="NCBI Taxonomy" id="2716263"/>
    <lineage>
        <taxon>Bacteria</taxon>
        <taxon>Pseudomonadati</taxon>
        <taxon>Bacteroidota</taxon>
        <taxon>Cytophagia</taxon>
        <taxon>Cytophagales</taxon>
        <taxon>Cyclobacteriaceae</taxon>
        <taxon>Cyclobacterium</taxon>
    </lineage>
</organism>
<sequence>MQHLLLTSDILIAYVKNRLNRQQVLLLEEALPQQPEAYEEVLWIRDMLEQGELDAYLEMQGWEDAIDYEALFDANLKQAESLLEISTEEMVAYVKGRLPKEEVLRFEEKLPHDKEHQDTLSFLQDLHKEGMLEEGLVTMEKGWTLDGGDGKEETDEEKPTGSTGAERNPSFSFLQIAATVVGILITVGVLFNIIIPQFSSDKPTVPERPVRGGHVADQALEKALATNSFDTPGKKLRVAAYLLDYTQRPMGPFTQKVLWENYYLLPAQEMSGLRNFQPVEHMAFLEQWQDANQLPITNEWMTVDWKDGELQVYHPEGPIIGSVAVDSPKQLGLEISGKGLWVLTNEEALLRLRTPEGIRDWLRSAEADFIPALDEQERQAAIPN</sequence>
<evidence type="ECO:0000256" key="1">
    <source>
        <dbReference type="SAM" id="MobiDB-lite"/>
    </source>
</evidence>
<reference evidence="3 4" key="1">
    <citation type="submission" date="2020-03" db="EMBL/GenBank/DDBJ databases">
        <title>Cyclobacterium plantarum sp. nov., a marine bacterium isolated from a coastal-marine wetland.</title>
        <authorList>
            <person name="Sanchez-Porro C."/>
            <person name="Ventosa A."/>
            <person name="Amoozegar M."/>
        </authorList>
    </citation>
    <scope>NUCLEOTIDE SEQUENCE [LARGE SCALE GENOMIC DNA]</scope>
    <source>
        <strain evidence="3 4">GBPx2</strain>
    </source>
</reference>
<dbReference type="EMBL" id="JAANYN010000009">
    <property type="protein sequence ID" value="NHE58968.1"/>
    <property type="molecule type" value="Genomic_DNA"/>
</dbReference>